<keyword evidence="2" id="KW-1185">Reference proteome</keyword>
<reference evidence="1" key="1">
    <citation type="submission" date="2023-06" db="EMBL/GenBank/DDBJ databases">
        <title>Survivors Of The Sea: Transcriptome response of Skeletonema marinoi to long-term dormancy.</title>
        <authorList>
            <person name="Pinder M.I.M."/>
            <person name="Kourtchenko O."/>
            <person name="Robertson E.K."/>
            <person name="Larsson T."/>
            <person name="Maumus F."/>
            <person name="Osuna-Cruz C.M."/>
            <person name="Vancaester E."/>
            <person name="Stenow R."/>
            <person name="Vandepoele K."/>
            <person name="Ploug H."/>
            <person name="Bruchert V."/>
            <person name="Godhe A."/>
            <person name="Topel M."/>
        </authorList>
    </citation>
    <scope>NUCLEOTIDE SEQUENCE</scope>
    <source>
        <strain evidence="1">R05AC</strain>
    </source>
</reference>
<gene>
    <name evidence="1" type="ORF">QTG54_000870</name>
</gene>
<protein>
    <recommendedName>
        <fullName evidence="3">ACB domain-containing protein</fullName>
    </recommendedName>
</protein>
<sequence length="116" mass="13360">MRNDDRDRLIVSCFETVSDLIRNSKPTDEEKAYVTDSFRLKLYVGRAKYDAWVECESLCGGDRVAAMKNYLELASSVTQTGVGRQCRDIYDDAIKQIEQTQPISPTQKKSQVMWRK</sequence>
<proteinExistence type="predicted"/>
<organism evidence="1 2">
    <name type="scientific">Skeletonema marinoi</name>
    <dbReference type="NCBI Taxonomy" id="267567"/>
    <lineage>
        <taxon>Eukaryota</taxon>
        <taxon>Sar</taxon>
        <taxon>Stramenopiles</taxon>
        <taxon>Ochrophyta</taxon>
        <taxon>Bacillariophyta</taxon>
        <taxon>Coscinodiscophyceae</taxon>
        <taxon>Thalassiosirophycidae</taxon>
        <taxon>Thalassiosirales</taxon>
        <taxon>Skeletonemataceae</taxon>
        <taxon>Skeletonema</taxon>
        <taxon>Skeletonema marinoi-dohrnii complex</taxon>
    </lineage>
</organism>
<evidence type="ECO:0000313" key="2">
    <source>
        <dbReference type="Proteomes" id="UP001224775"/>
    </source>
</evidence>
<dbReference type="AlphaFoldDB" id="A0AAD9DIC4"/>
<dbReference type="EMBL" id="JATAAI010000001">
    <property type="protein sequence ID" value="KAK1748931.1"/>
    <property type="molecule type" value="Genomic_DNA"/>
</dbReference>
<name>A0AAD9DIC4_9STRA</name>
<dbReference type="Proteomes" id="UP001224775">
    <property type="component" value="Unassembled WGS sequence"/>
</dbReference>
<evidence type="ECO:0000313" key="1">
    <source>
        <dbReference type="EMBL" id="KAK1748931.1"/>
    </source>
</evidence>
<evidence type="ECO:0008006" key="3">
    <source>
        <dbReference type="Google" id="ProtNLM"/>
    </source>
</evidence>
<accession>A0AAD9DIC4</accession>
<comment type="caution">
    <text evidence="1">The sequence shown here is derived from an EMBL/GenBank/DDBJ whole genome shotgun (WGS) entry which is preliminary data.</text>
</comment>